<evidence type="ECO:0000256" key="9">
    <source>
        <dbReference type="ARBA" id="ARBA00030102"/>
    </source>
</evidence>
<comment type="similarity">
    <text evidence="2">Belongs to the protease inhibitor I35 (TIMP) family.</text>
</comment>
<dbReference type="PROSITE" id="PS50189">
    <property type="entry name" value="NTR"/>
    <property type="match status" value="1"/>
</dbReference>
<feature type="disulfide bond" evidence="11">
    <location>
        <begin position="170"/>
        <end position="191"/>
    </location>
</feature>
<evidence type="ECO:0000256" key="4">
    <source>
        <dbReference type="ARBA" id="ARBA00022525"/>
    </source>
</evidence>
<evidence type="ECO:0000313" key="14">
    <source>
        <dbReference type="EMBL" id="KAG9264601.1"/>
    </source>
</evidence>
<keyword evidence="7 11" id="KW-1015">Disulfide bond</keyword>
<evidence type="ECO:0000256" key="5">
    <source>
        <dbReference type="ARBA" id="ARBA00022608"/>
    </source>
</evidence>
<feature type="signal peptide" evidence="12">
    <location>
        <begin position="1"/>
        <end position="26"/>
    </location>
</feature>
<dbReference type="InterPro" id="IPR027465">
    <property type="entry name" value="TIMP_C"/>
</dbReference>
<dbReference type="EMBL" id="JAICCE010000019">
    <property type="protein sequence ID" value="KAG9264601.1"/>
    <property type="molecule type" value="Genomic_DNA"/>
</dbReference>
<feature type="disulfide bond" evidence="11">
    <location>
        <begin position="157"/>
        <end position="162"/>
    </location>
</feature>
<dbReference type="InterPro" id="IPR001820">
    <property type="entry name" value="TIMP"/>
</dbReference>
<sequence>MLSKCVFSAPLLLALMVWRLGEVAEACSCSPTHPQQAYCTTDIAIRAKVIGQKEVVAGNDNYGNPIRKIQYDIKQMKMFKGPQQEIKAIFTAPISPVCGVSLEREKEYLITGKLESDGSVHITLCDFIEPWVSLTVAQKRGFETRYETGCDCRIVRCASVPCAINDPVECLWTDWITESTVAGPQTQHYTCIKRNDNSCAWYRGAAPPKTDFMDIEDP</sequence>
<dbReference type="GO" id="GO:0008191">
    <property type="term" value="F:metalloendopeptidase inhibitor activity"/>
    <property type="evidence" value="ECO:0007669"/>
    <property type="project" value="InterPro"/>
</dbReference>
<keyword evidence="10" id="KW-0479">Metal-binding</keyword>
<keyword evidence="4" id="KW-0964">Secreted</keyword>
<evidence type="ECO:0000256" key="2">
    <source>
        <dbReference type="ARBA" id="ARBA00011027"/>
    </source>
</evidence>
<dbReference type="InterPro" id="IPR001134">
    <property type="entry name" value="Netrin_domain"/>
</dbReference>
<evidence type="ECO:0000256" key="1">
    <source>
        <dbReference type="ARBA" id="ARBA00004613"/>
    </source>
</evidence>
<evidence type="ECO:0000256" key="11">
    <source>
        <dbReference type="PIRSR" id="PIRSR601820-3"/>
    </source>
</evidence>
<feature type="binding site" evidence="10">
    <location>
        <position position="27"/>
    </location>
    <ligand>
        <name>Zn(2+)</name>
        <dbReference type="ChEBI" id="CHEBI:29105"/>
        <note>ligand shared with metalloproteinase partner</note>
    </ligand>
</feature>
<dbReference type="SMART" id="SM00206">
    <property type="entry name" value="NTR"/>
    <property type="match status" value="1"/>
</dbReference>
<evidence type="ECO:0000256" key="12">
    <source>
        <dbReference type="SAM" id="SignalP"/>
    </source>
</evidence>
<evidence type="ECO:0000256" key="8">
    <source>
        <dbReference type="ARBA" id="ARBA00023215"/>
    </source>
</evidence>
<comment type="subcellular location">
    <subcellularLocation>
        <location evidence="1">Secreted</location>
    </subcellularLocation>
</comment>
<dbReference type="PANTHER" id="PTHR11844:SF24">
    <property type="entry name" value="METALLOPROTEINASE INHIBITOR 2"/>
    <property type="match status" value="1"/>
</dbReference>
<keyword evidence="12" id="KW-0732">Signal</keyword>
<organism evidence="14 15">
    <name type="scientific">Astyanax mexicanus</name>
    <name type="common">Blind cave fish</name>
    <name type="synonym">Astyanax fasciatus mexicanus</name>
    <dbReference type="NCBI Taxonomy" id="7994"/>
    <lineage>
        <taxon>Eukaryota</taxon>
        <taxon>Metazoa</taxon>
        <taxon>Chordata</taxon>
        <taxon>Craniata</taxon>
        <taxon>Vertebrata</taxon>
        <taxon>Euteleostomi</taxon>
        <taxon>Actinopterygii</taxon>
        <taxon>Neopterygii</taxon>
        <taxon>Teleostei</taxon>
        <taxon>Ostariophysi</taxon>
        <taxon>Characiformes</taxon>
        <taxon>Characoidei</taxon>
        <taxon>Acestrorhamphidae</taxon>
        <taxon>Acestrorhamphinae</taxon>
        <taxon>Astyanax</taxon>
    </lineage>
</organism>
<name>A0A8T2L6K1_ASTMX</name>
<dbReference type="GO" id="GO:0046872">
    <property type="term" value="F:metal ion binding"/>
    <property type="evidence" value="ECO:0007669"/>
    <property type="project" value="UniProtKB-KW"/>
</dbReference>
<dbReference type="PANTHER" id="PTHR11844">
    <property type="entry name" value="METALLOPROTEASE INHIBITOR"/>
    <property type="match status" value="1"/>
</dbReference>
<comment type="caution">
    <text evidence="14">The sequence shown here is derived from an EMBL/GenBank/DDBJ whole genome shotgun (WGS) entry which is preliminary data.</text>
</comment>
<dbReference type="GO" id="GO:0005615">
    <property type="term" value="C:extracellular space"/>
    <property type="evidence" value="ECO:0007669"/>
    <property type="project" value="TreeGrafter"/>
</dbReference>
<feature type="disulfide bond" evidence="11">
    <location>
        <begin position="29"/>
        <end position="125"/>
    </location>
</feature>
<gene>
    <name evidence="14" type="primary">TIMP2</name>
    <name evidence="14" type="ORF">AMEX_G22887</name>
</gene>
<evidence type="ECO:0000256" key="10">
    <source>
        <dbReference type="PIRSR" id="PIRSR601820-1"/>
    </source>
</evidence>
<dbReference type="AlphaFoldDB" id="A0A8T2L6K1"/>
<feature type="domain" description="NTR" evidence="13">
    <location>
        <begin position="27"/>
        <end position="150"/>
    </location>
</feature>
<accession>A0A8T2L6K1</accession>
<keyword evidence="8" id="KW-0481">Metalloenzyme inhibitor</keyword>
<protein>
    <recommendedName>
        <fullName evidence="3">Metalloproteinase inhibitor 2</fullName>
    </recommendedName>
    <alternativeName>
        <fullName evidence="9">Tissue inhibitor of metalloproteinases 2</fullName>
    </alternativeName>
</protein>
<evidence type="ECO:0000256" key="6">
    <source>
        <dbReference type="ARBA" id="ARBA00022690"/>
    </source>
</evidence>
<keyword evidence="10" id="KW-0862">Zinc</keyword>
<dbReference type="Proteomes" id="UP000752171">
    <property type="component" value="Unassembled WGS sequence"/>
</dbReference>
<proteinExistence type="inferred from homology"/>
<feature type="disulfide bond" evidence="11">
    <location>
        <begin position="39"/>
        <end position="150"/>
    </location>
</feature>
<dbReference type="GO" id="GO:0009725">
    <property type="term" value="P:response to hormone"/>
    <property type="evidence" value="ECO:0007669"/>
    <property type="project" value="TreeGrafter"/>
</dbReference>
<feature type="disulfide bond" evidence="11">
    <location>
        <begin position="152"/>
        <end position="199"/>
    </location>
</feature>
<dbReference type="GO" id="GO:0034097">
    <property type="term" value="P:response to cytokine"/>
    <property type="evidence" value="ECO:0007669"/>
    <property type="project" value="TreeGrafter"/>
</dbReference>
<dbReference type="Pfam" id="PF00965">
    <property type="entry name" value="TIMP"/>
    <property type="match status" value="1"/>
</dbReference>
<feature type="disulfide bond" evidence="11">
    <location>
        <begin position="27"/>
        <end position="98"/>
    </location>
</feature>
<evidence type="ECO:0000259" key="13">
    <source>
        <dbReference type="PROSITE" id="PS50189"/>
    </source>
</evidence>
<feature type="chain" id="PRO_5035881902" description="Metalloproteinase inhibitor 2" evidence="12">
    <location>
        <begin position="27"/>
        <end position="218"/>
    </location>
</feature>
<dbReference type="Gene3D" id="2.40.50.120">
    <property type="match status" value="1"/>
</dbReference>
<dbReference type="GO" id="GO:0031012">
    <property type="term" value="C:extracellular matrix"/>
    <property type="evidence" value="ECO:0007669"/>
    <property type="project" value="TreeGrafter"/>
</dbReference>
<keyword evidence="5" id="KW-0483">Metalloprotease inhibitor</keyword>
<dbReference type="FunFam" id="3.90.370.10:FF:000001">
    <property type="entry name" value="Metalloproteinase inhibitor 3"/>
    <property type="match status" value="1"/>
</dbReference>
<dbReference type="GO" id="GO:0051045">
    <property type="term" value="P:negative regulation of membrane protein ectodomain proteolysis"/>
    <property type="evidence" value="ECO:0007669"/>
    <property type="project" value="TreeGrafter"/>
</dbReference>
<dbReference type="GO" id="GO:0002020">
    <property type="term" value="F:protease binding"/>
    <property type="evidence" value="ECO:0007669"/>
    <property type="project" value="TreeGrafter"/>
</dbReference>
<reference evidence="14 15" key="1">
    <citation type="submission" date="2021-07" db="EMBL/GenBank/DDBJ databases">
        <authorList>
            <person name="Imarazene B."/>
            <person name="Zahm M."/>
            <person name="Klopp C."/>
            <person name="Cabau C."/>
            <person name="Beille S."/>
            <person name="Jouanno E."/>
            <person name="Castinel A."/>
            <person name="Lluch J."/>
            <person name="Gil L."/>
            <person name="Kuchtly C."/>
            <person name="Lopez Roques C."/>
            <person name="Donnadieu C."/>
            <person name="Parrinello H."/>
            <person name="Journot L."/>
            <person name="Du K."/>
            <person name="Schartl M."/>
            <person name="Retaux S."/>
            <person name="Guiguen Y."/>
        </authorList>
    </citation>
    <scope>NUCLEOTIDE SEQUENCE [LARGE SCALE GENOMIC DNA]</scope>
    <source>
        <strain evidence="14">Pach_M1</strain>
        <tissue evidence="14">Testis</tissue>
    </source>
</reference>
<dbReference type="SUPFAM" id="SSF50242">
    <property type="entry name" value="TIMP-like"/>
    <property type="match status" value="1"/>
</dbReference>
<evidence type="ECO:0000256" key="7">
    <source>
        <dbReference type="ARBA" id="ARBA00023157"/>
    </source>
</evidence>
<evidence type="ECO:0000256" key="3">
    <source>
        <dbReference type="ARBA" id="ARBA00013520"/>
    </source>
</evidence>
<keyword evidence="6" id="KW-0646">Protease inhibitor</keyword>
<dbReference type="Gene3D" id="3.90.370.10">
    <property type="entry name" value="Tissue inhibitor of metalloproteinase-1. Chain B, domain 1"/>
    <property type="match status" value="1"/>
</dbReference>
<evidence type="ECO:0000313" key="15">
    <source>
        <dbReference type="Proteomes" id="UP000752171"/>
    </source>
</evidence>
<dbReference type="InterPro" id="IPR008993">
    <property type="entry name" value="TIMP-like_OB-fold"/>
</dbReference>